<organism evidence="1 2">
    <name type="scientific">Halocaridina rubra</name>
    <name type="common">Hawaiian red shrimp</name>
    <dbReference type="NCBI Taxonomy" id="373956"/>
    <lineage>
        <taxon>Eukaryota</taxon>
        <taxon>Metazoa</taxon>
        <taxon>Ecdysozoa</taxon>
        <taxon>Arthropoda</taxon>
        <taxon>Crustacea</taxon>
        <taxon>Multicrustacea</taxon>
        <taxon>Malacostraca</taxon>
        <taxon>Eumalacostraca</taxon>
        <taxon>Eucarida</taxon>
        <taxon>Decapoda</taxon>
        <taxon>Pleocyemata</taxon>
        <taxon>Caridea</taxon>
        <taxon>Atyoidea</taxon>
        <taxon>Atyidae</taxon>
        <taxon>Halocaridina</taxon>
    </lineage>
</organism>
<comment type="caution">
    <text evidence="1">The sequence shown here is derived from an EMBL/GenBank/DDBJ whole genome shotgun (WGS) entry which is preliminary data.</text>
</comment>
<evidence type="ECO:0000313" key="2">
    <source>
        <dbReference type="Proteomes" id="UP001381693"/>
    </source>
</evidence>
<dbReference type="Proteomes" id="UP001381693">
    <property type="component" value="Unassembled WGS sequence"/>
</dbReference>
<protein>
    <submittedName>
        <fullName evidence="1">Uncharacterized protein</fullName>
    </submittedName>
</protein>
<name>A0AAN8WU67_HALRR</name>
<reference evidence="1 2" key="1">
    <citation type="submission" date="2023-11" db="EMBL/GenBank/DDBJ databases">
        <title>Halocaridina rubra genome assembly.</title>
        <authorList>
            <person name="Smith C."/>
        </authorList>
    </citation>
    <scope>NUCLEOTIDE SEQUENCE [LARGE SCALE GENOMIC DNA]</scope>
    <source>
        <strain evidence="1">EP-1</strain>
        <tissue evidence="1">Whole</tissue>
    </source>
</reference>
<proteinExistence type="predicted"/>
<dbReference type="AlphaFoldDB" id="A0AAN8WU67"/>
<gene>
    <name evidence="1" type="ORF">SK128_019566</name>
</gene>
<sequence length="61" mass="6671">MICTLLSLHCNVKTLVHKSINSTDIGPCKVPPPQDTTTEIQVHNGNTLDINIPSLSFSRQV</sequence>
<keyword evidence="2" id="KW-1185">Reference proteome</keyword>
<accession>A0AAN8WU67</accession>
<evidence type="ECO:0000313" key="1">
    <source>
        <dbReference type="EMBL" id="KAK7072297.1"/>
    </source>
</evidence>
<dbReference type="EMBL" id="JAXCGZ010013559">
    <property type="protein sequence ID" value="KAK7072297.1"/>
    <property type="molecule type" value="Genomic_DNA"/>
</dbReference>